<reference evidence="1" key="1">
    <citation type="submission" date="2020-05" db="EMBL/GenBank/DDBJ databases">
        <authorList>
            <person name="Chiriac C."/>
            <person name="Salcher M."/>
            <person name="Ghai R."/>
            <person name="Kavagutti S V."/>
        </authorList>
    </citation>
    <scope>NUCLEOTIDE SEQUENCE</scope>
</reference>
<evidence type="ECO:0000313" key="1">
    <source>
        <dbReference type="EMBL" id="CAB4669623.1"/>
    </source>
</evidence>
<sequence>MASNDGDRSKFFPAIEKKHGGPISLWIDRLRELGEAKYPEQIAFLRENHGFSQAHANALVMYVRGSTTSKKFATPTDYFKTVDPSVAKKIKEIFASITKTYTDLELVMAWNQPMLKTGDQYILGISVSKNHLTIGPFNTDFVKTFAKKLEKFESNKKTFKVPFDWKVDGALMRAIVKDRLAELS</sequence>
<dbReference type="EMBL" id="CAEZWV010000011">
    <property type="protein sequence ID" value="CAB4669623.1"/>
    <property type="molecule type" value="Genomic_DNA"/>
</dbReference>
<dbReference type="AlphaFoldDB" id="A0A6J6MAZ0"/>
<organism evidence="1">
    <name type="scientific">freshwater metagenome</name>
    <dbReference type="NCBI Taxonomy" id="449393"/>
    <lineage>
        <taxon>unclassified sequences</taxon>
        <taxon>metagenomes</taxon>
        <taxon>ecological metagenomes</taxon>
    </lineage>
</organism>
<dbReference type="SUPFAM" id="SSF159888">
    <property type="entry name" value="YdhG-like"/>
    <property type="match status" value="1"/>
</dbReference>
<dbReference type="Pfam" id="PF14117">
    <property type="entry name" value="DUF4287"/>
    <property type="match status" value="1"/>
</dbReference>
<dbReference type="InterPro" id="IPR025629">
    <property type="entry name" value="DUF4287"/>
</dbReference>
<protein>
    <submittedName>
        <fullName evidence="1">Unannotated protein</fullName>
    </submittedName>
</protein>
<accession>A0A6J6MAZ0</accession>
<proteinExistence type="predicted"/>
<gene>
    <name evidence="1" type="ORF">UFOPK2295_00719</name>
</gene>
<dbReference type="Gene3D" id="3.90.1150.200">
    <property type="match status" value="1"/>
</dbReference>
<name>A0A6J6MAZ0_9ZZZZ</name>